<reference evidence="3" key="1">
    <citation type="submission" date="2025-08" db="UniProtKB">
        <authorList>
            <consortium name="RefSeq"/>
        </authorList>
    </citation>
    <scope>IDENTIFICATION</scope>
    <source>
        <tissue evidence="3">Whole organism</tissue>
    </source>
</reference>
<dbReference type="Proteomes" id="UP000694843">
    <property type="component" value="Unplaced"/>
</dbReference>
<keyword evidence="2" id="KW-1185">Reference proteome</keyword>
<evidence type="ECO:0000313" key="2">
    <source>
        <dbReference type="Proteomes" id="UP000694843"/>
    </source>
</evidence>
<sequence>MTSQEADCRASGFAETFLAATSTGGTATNCHHLCRSINNLSSSETSKLWSRKEDLDVHVDSDDSGTVCHPESPVAELAEQYERSCTRTGSPCRPARRPSQSQGAAAAPAVM</sequence>
<gene>
    <name evidence="3" type="primary">LOC125177650</name>
</gene>
<protein>
    <submittedName>
        <fullName evidence="3">Uncharacterized protein LOC125177650</fullName>
    </submittedName>
</protein>
<proteinExistence type="predicted"/>
<feature type="compositionally biased region" description="Low complexity" evidence="1">
    <location>
        <begin position="97"/>
        <end position="111"/>
    </location>
</feature>
<organism evidence="2 3">
    <name type="scientific">Hyalella azteca</name>
    <name type="common">Amphipod</name>
    <dbReference type="NCBI Taxonomy" id="294128"/>
    <lineage>
        <taxon>Eukaryota</taxon>
        <taxon>Metazoa</taxon>
        <taxon>Ecdysozoa</taxon>
        <taxon>Arthropoda</taxon>
        <taxon>Crustacea</taxon>
        <taxon>Multicrustacea</taxon>
        <taxon>Malacostraca</taxon>
        <taxon>Eumalacostraca</taxon>
        <taxon>Peracarida</taxon>
        <taxon>Amphipoda</taxon>
        <taxon>Senticaudata</taxon>
        <taxon>Talitrida</taxon>
        <taxon>Talitroidea</taxon>
        <taxon>Hyalellidae</taxon>
        <taxon>Hyalella</taxon>
    </lineage>
</organism>
<evidence type="ECO:0000256" key="1">
    <source>
        <dbReference type="SAM" id="MobiDB-lite"/>
    </source>
</evidence>
<dbReference type="GeneID" id="125177650"/>
<dbReference type="AlphaFoldDB" id="A0A979FHG2"/>
<accession>A0A979FHG2</accession>
<evidence type="ECO:0000313" key="3">
    <source>
        <dbReference type="RefSeq" id="XP_047735754.1"/>
    </source>
</evidence>
<name>A0A979FHG2_HYAAZ</name>
<dbReference type="RefSeq" id="XP_047735754.1">
    <property type="nucleotide sequence ID" value="XM_047879798.1"/>
</dbReference>
<feature type="region of interest" description="Disordered" evidence="1">
    <location>
        <begin position="86"/>
        <end position="111"/>
    </location>
</feature>
<dbReference type="KEGG" id="hazt:125177650"/>